<feature type="region of interest" description="Disordered" evidence="8">
    <location>
        <begin position="863"/>
        <end position="888"/>
    </location>
</feature>
<evidence type="ECO:0000313" key="10">
    <source>
        <dbReference type="EMBL" id="QDY69893.1"/>
    </source>
</evidence>
<dbReference type="GO" id="GO:0016887">
    <property type="term" value="F:ATP hydrolysis activity"/>
    <property type="evidence" value="ECO:0007669"/>
    <property type="project" value="InterPro"/>
</dbReference>
<dbReference type="InterPro" id="IPR003395">
    <property type="entry name" value="RecF/RecN/SMC_N"/>
</dbReference>
<sequence length="1152" mass="126212">MQFTRLRLNGFKSFVDPTDLVIASGLTGVVGPNGCGKSNLLEALRWVMGETRPSAMRGGGMEDVIFAGASTRPARNFAEVILTIDNSERLAPASFNQTDFVEISRRITRDAGSAYKANSKDVRARDVQMLFADASTGSTSPALVRQGQISELINAKPKSRRRILEEAAGISGLYQRRHEAELKLRATETNLERVEDIIDQLSQQLAQLSRQARQAARYREIGTQLRRAEGLLLYRRWREADVSLAEAQTLLTERTKAASQAELAARQAAVARTTAEEALPPLREEEAIASAVLQRLQVERDTLKDQEARAKEQIRILESRLVQLDRDRDREAELTRDAGGTIEGLEEERAELIEASDGFEDVLGEAEVLAHEAAEVLQERESDLSHLTEDVARLAARHQSIERLVSDSRKTLDRSEDAAARAREAVVDARRSVAESVQAQEIAEERVEQARAQQEAAEEALIEAESRRTEMQAEEADARAARSEADGEVKALSAEVSALARLVERDAGGSGQILDETRVSGGYERALGAALGDDLKAPRLTVSGGGFGWADLKGYDDTPSLPDGVAPLSAHVDVPELLSRRLSQIGLVDASDGDRLQPLLRPGQRLVSREGDLWRWDGYCAAAADAPSAAALRLEQMNRLDELREMLEASEARADHARQRHEDVGAALQYESEAERSARDARRTADAALTDASRAMSKAEADHNLALGRVESLELAVTRHNDEAGAARLQVQDAERQSAGLADLDEARSQVENVKMTVEAARITMMSRRSGFDELRREGEARASRIRQISTEIASWNTRLRTAEGRISELASRAEDTQAELEEAHAVPEEVAEKAEALAESIAQAEARKASAVDAVVSADRTLRDAGETERETERTASEAREGRARAETRVEACREAVATAAARIEEELETTPADLLENLDADPEQLPPSSEMEDMVARLRRQRDALGAVNLRAEEDAREVQEEHDALIAEKADLEEAIGKLRAGINGLNREGRERLLTAFEQVNSNFSTLFTHLFGGGEANLMLVESDDPLEAGLEIMCQPPGKKLSTLSLLSGGEQTLTALALIFAVFLANPAPICVLDEVDAPLDDANVTRFCDLLDEMARRTQTRFLIITHHAVTMARMDRLFGVTMAEQGVSQLVSVDLKKAEQLVA</sequence>
<comment type="function">
    <text evidence="7">Required for chromosome condensation and partitioning.</text>
</comment>
<proteinExistence type="inferred from homology"/>
<dbReference type="PIRSF" id="PIRSF005719">
    <property type="entry name" value="SMC"/>
    <property type="match status" value="1"/>
</dbReference>
<dbReference type="GO" id="GO:0007059">
    <property type="term" value="P:chromosome segregation"/>
    <property type="evidence" value="ECO:0007669"/>
    <property type="project" value="UniProtKB-UniRule"/>
</dbReference>
<comment type="domain">
    <text evidence="7">Contains large globular domains required for ATP hydrolysis at each terminus and a third globular domain forming a flexible hinge near the middle of the molecule. These domains are separated by coiled-coil structures.</text>
</comment>
<dbReference type="GO" id="GO:0030261">
    <property type="term" value="P:chromosome condensation"/>
    <property type="evidence" value="ECO:0007669"/>
    <property type="project" value="InterPro"/>
</dbReference>
<evidence type="ECO:0000313" key="11">
    <source>
        <dbReference type="Proteomes" id="UP000318483"/>
    </source>
</evidence>
<gene>
    <name evidence="7" type="primary">smc</name>
    <name evidence="10" type="ORF">FPZ52_09870</name>
</gene>
<organism evidence="10 11">
    <name type="scientific">Qingshengfaniella alkalisoli</name>
    <dbReference type="NCBI Taxonomy" id="2599296"/>
    <lineage>
        <taxon>Bacteria</taxon>
        <taxon>Pseudomonadati</taxon>
        <taxon>Pseudomonadota</taxon>
        <taxon>Alphaproteobacteria</taxon>
        <taxon>Rhodobacterales</taxon>
        <taxon>Paracoccaceae</taxon>
        <taxon>Qingshengfaniella</taxon>
    </lineage>
</organism>
<evidence type="ECO:0000256" key="1">
    <source>
        <dbReference type="ARBA" id="ARBA00004496"/>
    </source>
</evidence>
<dbReference type="OrthoDB" id="9808768at2"/>
<dbReference type="HAMAP" id="MF_01894">
    <property type="entry name" value="Smc_prok"/>
    <property type="match status" value="1"/>
</dbReference>
<dbReference type="InterPro" id="IPR011890">
    <property type="entry name" value="SMC_prok"/>
</dbReference>
<dbReference type="KEGG" id="lit:FPZ52_09870"/>
<feature type="coiled-coil region" evidence="7">
    <location>
        <begin position="717"/>
        <end position="764"/>
    </location>
</feature>
<comment type="subcellular location">
    <subcellularLocation>
        <location evidence="1 7">Cytoplasm</location>
    </subcellularLocation>
</comment>
<evidence type="ECO:0000256" key="7">
    <source>
        <dbReference type="HAMAP-Rule" id="MF_01894"/>
    </source>
</evidence>
<keyword evidence="11" id="KW-1185">Reference proteome</keyword>
<protein>
    <recommendedName>
        <fullName evidence="7">Chromosome partition protein Smc</fullName>
    </recommendedName>
</protein>
<keyword evidence="4 7" id="KW-0067">ATP-binding</keyword>
<evidence type="ECO:0000256" key="6">
    <source>
        <dbReference type="ARBA" id="ARBA00023125"/>
    </source>
</evidence>
<evidence type="ECO:0000259" key="9">
    <source>
        <dbReference type="Pfam" id="PF02463"/>
    </source>
</evidence>
<keyword evidence="2 7" id="KW-0963">Cytoplasm</keyword>
<keyword evidence="3 7" id="KW-0547">Nucleotide-binding</keyword>
<dbReference type="RefSeq" id="WP_146365269.1">
    <property type="nucleotide sequence ID" value="NZ_CP042261.1"/>
</dbReference>
<feature type="domain" description="RecF/RecN/SMC N-terminal" evidence="9">
    <location>
        <begin position="4"/>
        <end position="1137"/>
    </location>
</feature>
<keyword evidence="6 7" id="KW-0238">DNA-binding</keyword>
<dbReference type="Pfam" id="PF02463">
    <property type="entry name" value="SMC_N"/>
    <property type="match status" value="1"/>
</dbReference>
<dbReference type="AlphaFoldDB" id="A0A5B8IWI9"/>
<evidence type="ECO:0000256" key="5">
    <source>
        <dbReference type="ARBA" id="ARBA00023054"/>
    </source>
</evidence>
<feature type="coiled-coil region" evidence="7">
    <location>
        <begin position="633"/>
        <end position="660"/>
    </location>
</feature>
<evidence type="ECO:0000256" key="3">
    <source>
        <dbReference type="ARBA" id="ARBA00022741"/>
    </source>
</evidence>
<dbReference type="CDD" id="cd03278">
    <property type="entry name" value="ABC_SMC_barmotin"/>
    <property type="match status" value="1"/>
</dbReference>
<evidence type="ECO:0000256" key="2">
    <source>
        <dbReference type="ARBA" id="ARBA00022490"/>
    </source>
</evidence>
<accession>A0A5B8IWI9</accession>
<dbReference type="InterPro" id="IPR027417">
    <property type="entry name" value="P-loop_NTPase"/>
</dbReference>
<name>A0A5B8IWI9_9RHOB</name>
<dbReference type="GO" id="GO:0006260">
    <property type="term" value="P:DNA replication"/>
    <property type="evidence" value="ECO:0007669"/>
    <property type="project" value="UniProtKB-UniRule"/>
</dbReference>
<dbReference type="Proteomes" id="UP000318483">
    <property type="component" value="Chromosome"/>
</dbReference>
<feature type="coiled-coil region" evidence="7">
    <location>
        <begin position="177"/>
        <end position="218"/>
    </location>
</feature>
<feature type="coiled-coil region" evidence="7">
    <location>
        <begin position="951"/>
        <end position="992"/>
    </location>
</feature>
<feature type="coiled-coil region" evidence="7">
    <location>
        <begin position="800"/>
        <end position="855"/>
    </location>
</feature>
<comment type="similarity">
    <text evidence="7">Belongs to the SMC family.</text>
</comment>
<dbReference type="GO" id="GO:0005524">
    <property type="term" value="F:ATP binding"/>
    <property type="evidence" value="ECO:0007669"/>
    <property type="project" value="UniProtKB-UniRule"/>
</dbReference>
<feature type="coiled-coil region" evidence="7">
    <location>
        <begin position="293"/>
        <end position="481"/>
    </location>
</feature>
<dbReference type="Gene3D" id="3.40.50.300">
    <property type="entry name" value="P-loop containing nucleotide triphosphate hydrolases"/>
    <property type="match status" value="2"/>
</dbReference>
<feature type="binding site" evidence="7">
    <location>
        <begin position="32"/>
        <end position="39"/>
    </location>
    <ligand>
        <name>ATP</name>
        <dbReference type="ChEBI" id="CHEBI:30616"/>
    </ligand>
</feature>
<evidence type="ECO:0000256" key="4">
    <source>
        <dbReference type="ARBA" id="ARBA00022840"/>
    </source>
</evidence>
<dbReference type="PANTHER" id="PTHR43977">
    <property type="entry name" value="STRUCTURAL MAINTENANCE OF CHROMOSOMES PROTEIN 3"/>
    <property type="match status" value="1"/>
</dbReference>
<keyword evidence="5 7" id="KW-0175">Coiled coil</keyword>
<comment type="subunit">
    <text evidence="7">Homodimer.</text>
</comment>
<dbReference type="GO" id="GO:0005737">
    <property type="term" value="C:cytoplasm"/>
    <property type="evidence" value="ECO:0007669"/>
    <property type="project" value="UniProtKB-SubCell"/>
</dbReference>
<reference evidence="10 11" key="1">
    <citation type="submission" date="2019-07" db="EMBL/GenBank/DDBJ databases">
        <title>Litoreibacter alkalisoli sp. nov., isolated from saline-alkaline soil.</title>
        <authorList>
            <person name="Wang S."/>
            <person name="Xu L."/>
            <person name="Xing Y.-T."/>
            <person name="Sun J.-Q."/>
        </authorList>
    </citation>
    <scope>NUCLEOTIDE SEQUENCE [LARGE SCALE GENOMIC DNA]</scope>
    <source>
        <strain evidence="10 11">LN3S51</strain>
    </source>
</reference>
<dbReference type="InterPro" id="IPR024704">
    <property type="entry name" value="SMC"/>
</dbReference>
<dbReference type="FunFam" id="3.40.50.300:FF:000901">
    <property type="entry name" value="Chromosome partition protein Smc"/>
    <property type="match status" value="1"/>
</dbReference>
<dbReference type="SUPFAM" id="SSF52540">
    <property type="entry name" value="P-loop containing nucleoside triphosphate hydrolases"/>
    <property type="match status" value="1"/>
</dbReference>
<dbReference type="EMBL" id="CP042261">
    <property type="protein sequence ID" value="QDY69893.1"/>
    <property type="molecule type" value="Genomic_DNA"/>
</dbReference>
<dbReference type="GO" id="GO:0003677">
    <property type="term" value="F:DNA binding"/>
    <property type="evidence" value="ECO:0007669"/>
    <property type="project" value="UniProtKB-UniRule"/>
</dbReference>
<evidence type="ECO:0000256" key="8">
    <source>
        <dbReference type="SAM" id="MobiDB-lite"/>
    </source>
</evidence>
<dbReference type="GO" id="GO:0007062">
    <property type="term" value="P:sister chromatid cohesion"/>
    <property type="evidence" value="ECO:0007669"/>
    <property type="project" value="InterPro"/>
</dbReference>